<accession>A0ABP8V3E6</accession>
<dbReference type="EMBL" id="BAABFL010000314">
    <property type="protein sequence ID" value="GAA4649810.1"/>
    <property type="molecule type" value="Genomic_DNA"/>
</dbReference>
<organism evidence="2 3">
    <name type="scientific">Kistimonas scapharcae</name>
    <dbReference type="NCBI Taxonomy" id="1036133"/>
    <lineage>
        <taxon>Bacteria</taxon>
        <taxon>Pseudomonadati</taxon>
        <taxon>Pseudomonadota</taxon>
        <taxon>Gammaproteobacteria</taxon>
        <taxon>Oceanospirillales</taxon>
        <taxon>Endozoicomonadaceae</taxon>
        <taxon>Kistimonas</taxon>
    </lineage>
</organism>
<protein>
    <submittedName>
        <fullName evidence="2">Uncharacterized protein</fullName>
    </submittedName>
</protein>
<dbReference type="Proteomes" id="UP001500604">
    <property type="component" value="Unassembled WGS sequence"/>
</dbReference>
<gene>
    <name evidence="2" type="ORF">GCM10023116_20910</name>
</gene>
<evidence type="ECO:0000256" key="1">
    <source>
        <dbReference type="SAM" id="MobiDB-lite"/>
    </source>
</evidence>
<feature type="compositionally biased region" description="Basic and acidic residues" evidence="1">
    <location>
        <begin position="19"/>
        <end position="35"/>
    </location>
</feature>
<comment type="caution">
    <text evidence="2">The sequence shown here is derived from an EMBL/GenBank/DDBJ whole genome shotgun (WGS) entry which is preliminary data.</text>
</comment>
<sequence length="54" mass="5957">MHAKTEGKEAQESIELDVIEEHEHSSDSKDIEEESGKAEIKFLLNAPDSAAAYV</sequence>
<evidence type="ECO:0000313" key="3">
    <source>
        <dbReference type="Proteomes" id="UP001500604"/>
    </source>
</evidence>
<name>A0ABP8V3E6_9GAMM</name>
<feature type="region of interest" description="Disordered" evidence="1">
    <location>
        <begin position="1"/>
        <end position="35"/>
    </location>
</feature>
<feature type="compositionally biased region" description="Basic and acidic residues" evidence="1">
    <location>
        <begin position="1"/>
        <end position="11"/>
    </location>
</feature>
<evidence type="ECO:0000313" key="2">
    <source>
        <dbReference type="EMBL" id="GAA4649810.1"/>
    </source>
</evidence>
<reference evidence="3" key="1">
    <citation type="journal article" date="2019" name="Int. J. Syst. Evol. Microbiol.">
        <title>The Global Catalogue of Microorganisms (GCM) 10K type strain sequencing project: providing services to taxonomists for standard genome sequencing and annotation.</title>
        <authorList>
            <consortium name="The Broad Institute Genomics Platform"/>
            <consortium name="The Broad Institute Genome Sequencing Center for Infectious Disease"/>
            <person name="Wu L."/>
            <person name="Ma J."/>
        </authorList>
    </citation>
    <scope>NUCLEOTIDE SEQUENCE [LARGE SCALE GENOMIC DNA]</scope>
    <source>
        <strain evidence="3">JCM 17805</strain>
    </source>
</reference>
<proteinExistence type="predicted"/>
<keyword evidence="3" id="KW-1185">Reference proteome</keyword>